<sequence>MRRLWMPSLIAAMALLHIQDIVIFSVCLIIHLGFRRRRLYTAPLPPGPRSWPIIGHALSIPMTFMAKAYKEMGERLGSKILYLEALGQSILVINDARIAKDLLDKRSAMYSSRPHMNMLMDVMGIDYLFAALPYGEEWRNCRRLFQQYFAPSFLPRDQDKMMDFVRKGLLPNMYQFPEDSVRHVQDCIGGFATSATYGLSIKKIHDPTLEFAEKAHYALCEATAPGRFLVDIMPSLRYVPEWMPGAEFKRLAQKWSSIILQVRDETFRRTMIAIKDGTASQSFVSETLARDRDRADFKLESCVNLTAAQIYGASSETTSTAAVTFILAMLKYPQVQKTAQQELDSVIGRHRLPEFSDRHDLSYLSAILKEVLRWNPTLPLGIPHRTTEEDIYEGYRIPKGTIVIANAYAMLQEAEIYDNPTEFIPERFLKDGKINLDVPDPEDFAAFGFGRRACPGAHIALAKLYIIAASVLSLFDISPKLDTNGSPINIVPQFKGDALTSAPLPFPCKITPRQGVDIEKLLKEYMNFESI</sequence>
<keyword evidence="13" id="KW-1185">Reference proteome</keyword>
<dbReference type="PANTHER" id="PTHR46300">
    <property type="entry name" value="P450, PUTATIVE (EUROFUNG)-RELATED-RELATED"/>
    <property type="match status" value="1"/>
</dbReference>
<dbReference type="Pfam" id="PF00067">
    <property type="entry name" value="p450"/>
    <property type="match status" value="1"/>
</dbReference>
<keyword evidence="6 10" id="KW-0560">Oxidoreductase</keyword>
<keyword evidence="11" id="KW-1133">Transmembrane helix</keyword>
<evidence type="ECO:0000256" key="4">
    <source>
        <dbReference type="ARBA" id="ARBA00022617"/>
    </source>
</evidence>
<comment type="similarity">
    <text evidence="3 10">Belongs to the cytochrome P450 family.</text>
</comment>
<comment type="pathway">
    <text evidence="2">Secondary metabolite biosynthesis.</text>
</comment>
<proteinExistence type="inferred from homology"/>
<comment type="cofactor">
    <cofactor evidence="1 9">
        <name>heme</name>
        <dbReference type="ChEBI" id="CHEBI:30413"/>
    </cofactor>
</comment>
<dbReference type="GO" id="GO:0020037">
    <property type="term" value="F:heme binding"/>
    <property type="evidence" value="ECO:0007669"/>
    <property type="project" value="InterPro"/>
</dbReference>
<keyword evidence="8 10" id="KW-0503">Monooxygenase</keyword>
<evidence type="ECO:0000256" key="2">
    <source>
        <dbReference type="ARBA" id="ARBA00005179"/>
    </source>
</evidence>
<evidence type="ECO:0000256" key="11">
    <source>
        <dbReference type="SAM" id="Phobius"/>
    </source>
</evidence>
<dbReference type="InterPro" id="IPR002401">
    <property type="entry name" value="Cyt_P450_E_grp-I"/>
</dbReference>
<dbReference type="Proteomes" id="UP001213000">
    <property type="component" value="Unassembled WGS sequence"/>
</dbReference>
<dbReference type="SUPFAM" id="SSF48264">
    <property type="entry name" value="Cytochrome P450"/>
    <property type="match status" value="1"/>
</dbReference>
<evidence type="ECO:0000256" key="6">
    <source>
        <dbReference type="ARBA" id="ARBA00023002"/>
    </source>
</evidence>
<dbReference type="Gene3D" id="1.10.630.10">
    <property type="entry name" value="Cytochrome P450"/>
    <property type="match status" value="1"/>
</dbReference>
<name>A0AAD5YS78_9AGAR</name>
<organism evidence="12 13">
    <name type="scientific">Leucocoprinus birnbaumii</name>
    <dbReference type="NCBI Taxonomy" id="56174"/>
    <lineage>
        <taxon>Eukaryota</taxon>
        <taxon>Fungi</taxon>
        <taxon>Dikarya</taxon>
        <taxon>Basidiomycota</taxon>
        <taxon>Agaricomycotina</taxon>
        <taxon>Agaricomycetes</taxon>
        <taxon>Agaricomycetidae</taxon>
        <taxon>Agaricales</taxon>
        <taxon>Agaricineae</taxon>
        <taxon>Agaricaceae</taxon>
        <taxon>Leucocoprinus</taxon>
    </lineage>
</organism>
<dbReference type="PROSITE" id="PS00086">
    <property type="entry name" value="CYTOCHROME_P450"/>
    <property type="match status" value="1"/>
</dbReference>
<evidence type="ECO:0000256" key="3">
    <source>
        <dbReference type="ARBA" id="ARBA00010617"/>
    </source>
</evidence>
<dbReference type="InterPro" id="IPR036396">
    <property type="entry name" value="Cyt_P450_sf"/>
</dbReference>
<keyword evidence="11" id="KW-0812">Transmembrane</keyword>
<evidence type="ECO:0000256" key="7">
    <source>
        <dbReference type="ARBA" id="ARBA00023004"/>
    </source>
</evidence>
<dbReference type="InterPro" id="IPR001128">
    <property type="entry name" value="Cyt_P450"/>
</dbReference>
<dbReference type="EMBL" id="JANIEX010000292">
    <property type="protein sequence ID" value="KAJ3569369.1"/>
    <property type="molecule type" value="Genomic_DNA"/>
</dbReference>
<evidence type="ECO:0000313" key="12">
    <source>
        <dbReference type="EMBL" id="KAJ3569369.1"/>
    </source>
</evidence>
<reference evidence="12" key="1">
    <citation type="submission" date="2022-07" db="EMBL/GenBank/DDBJ databases">
        <title>Genome Sequence of Leucocoprinus birnbaumii.</title>
        <authorList>
            <person name="Buettner E."/>
        </authorList>
    </citation>
    <scope>NUCLEOTIDE SEQUENCE</scope>
    <source>
        <strain evidence="12">VT141</strain>
    </source>
</reference>
<keyword evidence="11" id="KW-0472">Membrane</keyword>
<evidence type="ECO:0000256" key="9">
    <source>
        <dbReference type="PIRSR" id="PIRSR602401-1"/>
    </source>
</evidence>
<keyword evidence="5 9" id="KW-0479">Metal-binding</keyword>
<dbReference type="CDD" id="cd11065">
    <property type="entry name" value="CYP64-like"/>
    <property type="match status" value="1"/>
</dbReference>
<dbReference type="PRINTS" id="PR00463">
    <property type="entry name" value="EP450I"/>
</dbReference>
<evidence type="ECO:0000256" key="5">
    <source>
        <dbReference type="ARBA" id="ARBA00022723"/>
    </source>
</evidence>
<feature type="binding site" description="axial binding residue" evidence="9">
    <location>
        <position position="454"/>
    </location>
    <ligand>
        <name>heme</name>
        <dbReference type="ChEBI" id="CHEBI:30413"/>
    </ligand>
    <ligandPart>
        <name>Fe</name>
        <dbReference type="ChEBI" id="CHEBI:18248"/>
    </ligandPart>
</feature>
<dbReference type="AlphaFoldDB" id="A0AAD5YS78"/>
<evidence type="ECO:0000256" key="1">
    <source>
        <dbReference type="ARBA" id="ARBA00001971"/>
    </source>
</evidence>
<feature type="transmembrane region" description="Helical" evidence="11">
    <location>
        <begin position="9"/>
        <end position="31"/>
    </location>
</feature>
<dbReference type="PRINTS" id="PR00385">
    <property type="entry name" value="P450"/>
</dbReference>
<dbReference type="GO" id="GO:0004497">
    <property type="term" value="F:monooxygenase activity"/>
    <property type="evidence" value="ECO:0007669"/>
    <property type="project" value="UniProtKB-KW"/>
</dbReference>
<evidence type="ECO:0000313" key="13">
    <source>
        <dbReference type="Proteomes" id="UP001213000"/>
    </source>
</evidence>
<evidence type="ECO:0000256" key="10">
    <source>
        <dbReference type="RuleBase" id="RU000461"/>
    </source>
</evidence>
<dbReference type="PANTHER" id="PTHR46300:SF7">
    <property type="entry name" value="P450, PUTATIVE (EUROFUNG)-RELATED"/>
    <property type="match status" value="1"/>
</dbReference>
<keyword evidence="7 9" id="KW-0408">Iron</keyword>
<dbReference type="InterPro" id="IPR017972">
    <property type="entry name" value="Cyt_P450_CS"/>
</dbReference>
<accession>A0AAD5YS78</accession>
<dbReference type="GO" id="GO:0005506">
    <property type="term" value="F:iron ion binding"/>
    <property type="evidence" value="ECO:0007669"/>
    <property type="project" value="InterPro"/>
</dbReference>
<protein>
    <recommendedName>
        <fullName evidence="14">Cytochrome P450</fullName>
    </recommendedName>
</protein>
<comment type="caution">
    <text evidence="12">The sequence shown here is derived from an EMBL/GenBank/DDBJ whole genome shotgun (WGS) entry which is preliminary data.</text>
</comment>
<evidence type="ECO:0008006" key="14">
    <source>
        <dbReference type="Google" id="ProtNLM"/>
    </source>
</evidence>
<dbReference type="GO" id="GO:0016705">
    <property type="term" value="F:oxidoreductase activity, acting on paired donors, with incorporation or reduction of molecular oxygen"/>
    <property type="evidence" value="ECO:0007669"/>
    <property type="project" value="InterPro"/>
</dbReference>
<gene>
    <name evidence="12" type="ORF">NP233_g5091</name>
</gene>
<evidence type="ECO:0000256" key="8">
    <source>
        <dbReference type="ARBA" id="ARBA00023033"/>
    </source>
</evidence>
<keyword evidence="4 9" id="KW-0349">Heme</keyword>
<dbReference type="InterPro" id="IPR050364">
    <property type="entry name" value="Cytochrome_P450_fung"/>
</dbReference>